<dbReference type="Pfam" id="PF25989">
    <property type="entry name" value="YknX_C"/>
    <property type="match status" value="1"/>
</dbReference>
<name>A0A330L3B2_9BACT</name>
<dbReference type="Gene3D" id="2.40.50.100">
    <property type="match status" value="1"/>
</dbReference>
<comment type="similarity">
    <text evidence="1">Belongs to the membrane fusion protein (MFP) (TC 8.A.1) family.</text>
</comment>
<evidence type="ECO:0000259" key="9">
    <source>
        <dbReference type="Pfam" id="PF25989"/>
    </source>
</evidence>
<dbReference type="Pfam" id="PF25876">
    <property type="entry name" value="HH_MFP_RND"/>
    <property type="match status" value="1"/>
</dbReference>
<evidence type="ECO:0000256" key="1">
    <source>
        <dbReference type="ARBA" id="ARBA00009477"/>
    </source>
</evidence>
<dbReference type="GO" id="GO:1990195">
    <property type="term" value="C:macrolide transmembrane transporter complex"/>
    <property type="evidence" value="ECO:0007669"/>
    <property type="project" value="InterPro"/>
</dbReference>
<dbReference type="GO" id="GO:1990961">
    <property type="term" value="P:xenobiotic detoxification by transmembrane export across the plasma membrane"/>
    <property type="evidence" value="ECO:0007669"/>
    <property type="project" value="InterPro"/>
</dbReference>
<dbReference type="InterPro" id="IPR058624">
    <property type="entry name" value="MdtA-like_HH"/>
</dbReference>
<evidence type="ECO:0000256" key="3">
    <source>
        <dbReference type="SAM" id="Coils"/>
    </source>
</evidence>
<dbReference type="InterPro" id="IPR058792">
    <property type="entry name" value="Beta-barrel_RND_2"/>
</dbReference>
<dbReference type="Gene3D" id="2.40.420.20">
    <property type="match status" value="1"/>
</dbReference>
<feature type="transmembrane region" description="Helical" evidence="5">
    <location>
        <begin position="9"/>
        <end position="28"/>
    </location>
</feature>
<feature type="domain" description="Multidrug resistance protein MdtA-like alpha-helical hairpin" evidence="6">
    <location>
        <begin position="116"/>
        <end position="192"/>
    </location>
</feature>
<evidence type="ECO:0000259" key="7">
    <source>
        <dbReference type="Pfam" id="PF25917"/>
    </source>
</evidence>
<proteinExistence type="inferred from homology"/>
<dbReference type="InterPro" id="IPR006143">
    <property type="entry name" value="RND_pump_MFP"/>
</dbReference>
<evidence type="ECO:0000259" key="6">
    <source>
        <dbReference type="Pfam" id="PF25876"/>
    </source>
</evidence>
<dbReference type="Gene3D" id="2.40.30.170">
    <property type="match status" value="1"/>
</dbReference>
<dbReference type="OrthoDB" id="9806939at2"/>
<feature type="domain" description="Multidrug resistance protein MdtA-like barrel-sandwich hybrid" evidence="7">
    <location>
        <begin position="69"/>
        <end position="218"/>
    </location>
</feature>
<dbReference type="Pfam" id="PF25917">
    <property type="entry name" value="BSH_RND"/>
    <property type="match status" value="1"/>
</dbReference>
<dbReference type="NCBIfam" id="TIGR01730">
    <property type="entry name" value="RND_mfp"/>
    <property type="match status" value="1"/>
</dbReference>
<evidence type="ECO:0000259" key="8">
    <source>
        <dbReference type="Pfam" id="PF25954"/>
    </source>
</evidence>
<dbReference type="GO" id="GO:1990281">
    <property type="term" value="C:efflux pump complex"/>
    <property type="evidence" value="ECO:0007669"/>
    <property type="project" value="TreeGrafter"/>
</dbReference>
<dbReference type="InterPro" id="IPR058637">
    <property type="entry name" value="YknX-like_C"/>
</dbReference>
<keyword evidence="2 3" id="KW-0175">Coiled coil</keyword>
<sequence>MKSVQQRPFVILGVIIVFAVAALVVFRLSSGAKTDSKKTRVITVGTTTPLKQDLPIRLAYTADIIPNQVVNLFSRVDGYIAKIHVDKGDHVKANQLLIEIDHTDYLHAVNQAKANLAAAKAKVAQQHAAVRNATLTLDRMQALIKDQFVSQQDLDTAQVNFDGASAALESLQAQVKQMDVALAQADTNLAYSYVRAPFAGYVAERNLDPGANVTSAIASTSTNSRGILSLHEIETVRILIEVVEKDIPLIHIGQKAEVRAEAYPDRVFDGTVTRIVQALNRATRTMTVEIDLSNKDRALKGGMFARVEALVGTHPQAVQIPIDAVSRLEDVQYVYIVRDGTAQRVNVEIGAREKNRVEITKGLNGSEQVIVSGKDLVHDGTPVQAQALAPNVSTEPPAPTPASPAPAKG</sequence>
<dbReference type="Gene3D" id="6.10.140.1990">
    <property type="match status" value="1"/>
</dbReference>
<dbReference type="GO" id="GO:0019898">
    <property type="term" value="C:extrinsic component of membrane"/>
    <property type="evidence" value="ECO:0007669"/>
    <property type="project" value="InterPro"/>
</dbReference>
<feature type="coiled-coil region" evidence="3">
    <location>
        <begin position="154"/>
        <end position="188"/>
    </location>
</feature>
<feature type="domain" description="YknX-like C-terminal permuted SH3-like" evidence="9">
    <location>
        <begin position="317"/>
        <end position="384"/>
    </location>
</feature>
<dbReference type="RefSeq" id="WP_121988174.1">
    <property type="nucleotide sequence ID" value="NZ_OUNR01000001.1"/>
</dbReference>
<dbReference type="SUPFAM" id="SSF111369">
    <property type="entry name" value="HlyD-like secretion proteins"/>
    <property type="match status" value="1"/>
</dbReference>
<dbReference type="GO" id="GO:0030313">
    <property type="term" value="C:cell envelope"/>
    <property type="evidence" value="ECO:0007669"/>
    <property type="project" value="UniProtKB-SubCell"/>
</dbReference>
<reference evidence="11" key="1">
    <citation type="submission" date="2018-04" db="EMBL/GenBank/DDBJ databases">
        <authorList>
            <person name="Lucker S."/>
            <person name="Sakoula D."/>
        </authorList>
    </citation>
    <scope>NUCLEOTIDE SEQUENCE [LARGE SCALE GENOMIC DNA]</scope>
</reference>
<dbReference type="InParanoid" id="A0A330L3B2"/>
<keyword evidence="11" id="KW-1185">Reference proteome</keyword>
<evidence type="ECO:0000313" key="10">
    <source>
        <dbReference type="EMBL" id="SPP63679.1"/>
    </source>
</evidence>
<feature type="domain" description="CusB-like beta-barrel" evidence="8">
    <location>
        <begin position="238"/>
        <end position="308"/>
    </location>
</feature>
<evidence type="ECO:0000256" key="5">
    <source>
        <dbReference type="SAM" id="Phobius"/>
    </source>
</evidence>
<dbReference type="Pfam" id="PF25954">
    <property type="entry name" value="Beta-barrel_RND_2"/>
    <property type="match status" value="1"/>
</dbReference>
<keyword evidence="5" id="KW-0472">Membrane</keyword>
<dbReference type="InterPro" id="IPR030190">
    <property type="entry name" value="MacA_alpha-hairpin_sf"/>
</dbReference>
<evidence type="ECO:0000256" key="4">
    <source>
        <dbReference type="SAM" id="MobiDB-lite"/>
    </source>
</evidence>
<dbReference type="FunFam" id="2.40.30.170:FF:000010">
    <property type="entry name" value="Efflux RND transporter periplasmic adaptor subunit"/>
    <property type="match status" value="1"/>
</dbReference>
<gene>
    <name evidence="10" type="ORF">NITLEN_10765</name>
</gene>
<dbReference type="Proteomes" id="UP000248168">
    <property type="component" value="Unassembled WGS sequence"/>
</dbReference>
<keyword evidence="5" id="KW-1133">Transmembrane helix</keyword>
<evidence type="ECO:0000313" key="11">
    <source>
        <dbReference type="Proteomes" id="UP000248168"/>
    </source>
</evidence>
<keyword evidence="5" id="KW-0812">Transmembrane</keyword>
<dbReference type="GO" id="GO:0015562">
    <property type="term" value="F:efflux transmembrane transporter activity"/>
    <property type="evidence" value="ECO:0007669"/>
    <property type="project" value="TreeGrafter"/>
</dbReference>
<dbReference type="EMBL" id="OUNR01000001">
    <property type="protein sequence ID" value="SPP63679.1"/>
    <property type="molecule type" value="Genomic_DNA"/>
</dbReference>
<accession>A0A330L3B2</accession>
<protein>
    <submittedName>
        <fullName evidence="10">Putative Acriflavine resistance protein acrA</fullName>
    </submittedName>
</protein>
<organism evidence="10 11">
    <name type="scientific">Nitrospira lenta</name>
    <dbReference type="NCBI Taxonomy" id="1436998"/>
    <lineage>
        <taxon>Bacteria</taxon>
        <taxon>Pseudomonadati</taxon>
        <taxon>Nitrospirota</taxon>
        <taxon>Nitrospiria</taxon>
        <taxon>Nitrospirales</taxon>
        <taxon>Nitrospiraceae</taxon>
        <taxon>Nitrospira</taxon>
    </lineage>
</organism>
<dbReference type="PANTHER" id="PTHR30469">
    <property type="entry name" value="MULTIDRUG RESISTANCE PROTEIN MDTA"/>
    <property type="match status" value="1"/>
</dbReference>
<dbReference type="InterPro" id="IPR058625">
    <property type="entry name" value="MdtA-like_BSH"/>
</dbReference>
<dbReference type="AlphaFoldDB" id="A0A330L3B2"/>
<feature type="compositionally biased region" description="Pro residues" evidence="4">
    <location>
        <begin position="396"/>
        <end position="409"/>
    </location>
</feature>
<evidence type="ECO:0000256" key="2">
    <source>
        <dbReference type="ARBA" id="ARBA00023054"/>
    </source>
</evidence>
<feature type="region of interest" description="Disordered" evidence="4">
    <location>
        <begin position="387"/>
        <end position="409"/>
    </location>
</feature>